<evidence type="ECO:0000313" key="17">
    <source>
        <dbReference type="Proteomes" id="UP000007100"/>
    </source>
</evidence>
<feature type="binding site" evidence="14">
    <location>
        <begin position="262"/>
        <end position="269"/>
    </location>
    <ligand>
        <name>NAD(+)</name>
        <dbReference type="ChEBI" id="CHEBI:57540"/>
    </ligand>
</feature>
<feature type="binding site" evidence="14">
    <location>
        <position position="388"/>
    </location>
    <ligand>
        <name>FAD</name>
        <dbReference type="ChEBI" id="CHEBI:57692"/>
    </ligand>
</feature>
<evidence type="ECO:0000256" key="12">
    <source>
        <dbReference type="ARBA" id="ARBA00048984"/>
    </source>
</evidence>
<dbReference type="GO" id="GO:0050660">
    <property type="term" value="F:flavin adenine dinucleotide binding"/>
    <property type="evidence" value="ECO:0007669"/>
    <property type="project" value="UniProtKB-UniRule"/>
</dbReference>
<dbReference type="PIRSF" id="PIRSF000350">
    <property type="entry name" value="Mercury_reductase_MerA"/>
    <property type="match status" value="1"/>
</dbReference>
<dbReference type="Gene3D" id="3.30.70.100">
    <property type="match status" value="1"/>
</dbReference>
<keyword evidence="7 13" id="KW-0479">Metal-binding</keyword>
<comment type="catalytic activity">
    <reaction evidence="12 13">
        <text>Hg + NADP(+) + H(+) = Hg(2+) + NADPH</text>
        <dbReference type="Rhea" id="RHEA:23856"/>
        <dbReference type="ChEBI" id="CHEBI:15378"/>
        <dbReference type="ChEBI" id="CHEBI:16170"/>
        <dbReference type="ChEBI" id="CHEBI:16793"/>
        <dbReference type="ChEBI" id="CHEBI:57783"/>
        <dbReference type="ChEBI" id="CHEBI:58349"/>
        <dbReference type="EC" id="1.16.1.1"/>
    </reaction>
</comment>
<dbReference type="SUPFAM" id="SSF55008">
    <property type="entry name" value="HMA, heavy metal-associated domain"/>
    <property type="match status" value="1"/>
</dbReference>
<evidence type="ECO:0000256" key="7">
    <source>
        <dbReference type="ARBA" id="ARBA00022723"/>
    </source>
</evidence>
<dbReference type="GO" id="GO:0050661">
    <property type="term" value="F:NADP binding"/>
    <property type="evidence" value="ECO:0007669"/>
    <property type="project" value="InterPro"/>
</dbReference>
<keyword evidence="14" id="KW-0520">NAD</keyword>
<evidence type="ECO:0000256" key="2">
    <source>
        <dbReference type="ARBA" id="ARBA00011738"/>
    </source>
</evidence>
<dbReference type="Proteomes" id="UP000007100">
    <property type="component" value="Plasmid pACMV1"/>
</dbReference>
<dbReference type="EC" id="1.16.1.1" evidence="3 13"/>
<dbReference type="PANTHER" id="PTHR43014:SF2">
    <property type="entry name" value="MERCURIC REDUCTASE"/>
    <property type="match status" value="1"/>
</dbReference>
<comment type="function">
    <text evidence="13">Resistance to Hg(2+) in bacteria appears to be governed by a specialized system which includes mercuric reductase. MerA protein is responsible for volatilizing mercury as Hg(0).</text>
</comment>
<dbReference type="GO" id="GO:0045340">
    <property type="term" value="F:mercury ion binding"/>
    <property type="evidence" value="ECO:0007669"/>
    <property type="project" value="InterPro"/>
</dbReference>
<dbReference type="Gene3D" id="3.50.50.60">
    <property type="entry name" value="FAD/NAD(P)-binding domain"/>
    <property type="match status" value="2"/>
</dbReference>
<evidence type="ECO:0000256" key="13">
    <source>
        <dbReference type="PIRNR" id="PIRNR000350"/>
    </source>
</evidence>
<dbReference type="InterPro" id="IPR021179">
    <property type="entry name" value="Mercury_reductase_MerA"/>
</dbReference>
<dbReference type="PANTHER" id="PTHR43014">
    <property type="entry name" value="MERCURIC REDUCTASE"/>
    <property type="match status" value="1"/>
</dbReference>
<comment type="cofactor">
    <cofactor evidence="13 14">
        <name>FAD</name>
        <dbReference type="ChEBI" id="CHEBI:57692"/>
    </cofactor>
    <text evidence="13 14">Binds 1 FAD per subunit.</text>
</comment>
<evidence type="ECO:0000256" key="5">
    <source>
        <dbReference type="ARBA" id="ARBA00022466"/>
    </source>
</evidence>
<keyword evidence="6 13" id="KW-0285">Flavoprotein</keyword>
<evidence type="ECO:0000256" key="14">
    <source>
        <dbReference type="PIRSR" id="PIRSR000350-3"/>
    </source>
</evidence>
<evidence type="ECO:0000313" key="16">
    <source>
        <dbReference type="EMBL" id="BAJ82815.1"/>
    </source>
</evidence>
<dbReference type="InterPro" id="IPR036188">
    <property type="entry name" value="FAD/NAD-bd_sf"/>
</dbReference>
<reference evidence="16 17" key="1">
    <citation type="submission" date="2010-12" db="EMBL/GenBank/DDBJ databases">
        <title>Whole genome sequence of Acidiphilium multivorum AIU301.</title>
        <authorList>
            <person name="Narita-Yamada S."/>
            <person name="Nakamura S."/>
            <person name="Ito N."/>
            <person name="Takarada H."/>
            <person name="Katano Y."/>
            <person name="Nakazawa H."/>
            <person name="Hosoyama A."/>
            <person name="Yamada R."/>
            <person name="Fujita N."/>
        </authorList>
    </citation>
    <scope>NUCLEOTIDE SEQUENCE [LARGE SCALE GENOMIC DNA]</scope>
    <source>
        <strain evidence="17">DSM 11245 / JCM 8867 / AIU301</strain>
        <plasmid evidence="16 17">pACMV1</plasmid>
    </source>
</reference>
<evidence type="ECO:0000256" key="11">
    <source>
        <dbReference type="ARBA" id="ARBA00031725"/>
    </source>
</evidence>
<keyword evidence="9 13" id="KW-0476">Mercury</keyword>
<keyword evidence="13" id="KW-0521">NADP</keyword>
<evidence type="ECO:0000256" key="3">
    <source>
        <dbReference type="ARBA" id="ARBA00012661"/>
    </source>
</evidence>
<keyword evidence="10 13" id="KW-0560">Oxidoreductase</keyword>
<dbReference type="AlphaFoldDB" id="F0J6U8"/>
<dbReference type="HOGENOM" id="CLU_016755_1_1_5"/>
<dbReference type="OrthoDB" id="9764616at2"/>
<feature type="binding site" evidence="14">
    <location>
        <position position="131"/>
    </location>
    <ligand>
        <name>FAD</name>
        <dbReference type="ChEBI" id="CHEBI:57692"/>
    </ligand>
</feature>
<name>F0J6U8_ACIMA</name>
<sequence>MTSLTLSVTGMTCEHCARIAEKALNSLPDVRADVNYDRRTARIDGADGLDLAALRAALAPHGYGMETLNDDTTRGTTAPHGGGLHIAIIGSGGAAFAAAIRAVDAGARVTMIERGEVIGGTCVNAGCVSSKITLRAAEIRHERGHHPFDGIARSEEPVDRRVLLAQLRGRVDALRGAKYQKIIDDNPGITLLRGEARFADARTLTITEHTGKVTRQTPDRILIATGAAPMIPPVPGLAETPYWTSTESLFADELPTSIAVIGSSFVALELAQAYRRLGVDVTVLARSTLLTRDDPELGAALQEAFEAEGIRVLNETRVQNVAYEAGRFIVAFGTGRIEAERLLVATGRWPTTGGLGLEQAGVTTDRNGAIVVDDHLRTSAANIYAAGDCSTMPQLVYVAAAAGTRAAINMTGGDASLDLSVVPAVIFTDPSVATVGLDEGQARTAGIEAIVRRLDLENVPRALANFDTRGFVKLVAEAGTNRLIGAQILAHNAGEMIQTAALAIRHRMTVQELGDTLFPYLVMSEGIKLAAQTFTKDVKQLSCCAG</sequence>
<evidence type="ECO:0000256" key="9">
    <source>
        <dbReference type="ARBA" id="ARBA00022914"/>
    </source>
</evidence>
<dbReference type="PROSITE" id="PS50846">
    <property type="entry name" value="HMA_2"/>
    <property type="match status" value="1"/>
</dbReference>
<dbReference type="GO" id="GO:0050787">
    <property type="term" value="P:detoxification of mercury ion"/>
    <property type="evidence" value="ECO:0007669"/>
    <property type="project" value="InterPro"/>
</dbReference>
<evidence type="ECO:0000256" key="4">
    <source>
        <dbReference type="ARBA" id="ARBA00014791"/>
    </source>
</evidence>
<dbReference type="CDD" id="cd00371">
    <property type="entry name" value="HMA"/>
    <property type="match status" value="1"/>
</dbReference>
<dbReference type="KEGG" id="amv:ACMV_P1_00190"/>
<dbReference type="FunFam" id="3.30.390.30:FF:000001">
    <property type="entry name" value="Dihydrolipoyl dehydrogenase"/>
    <property type="match status" value="1"/>
</dbReference>
<dbReference type="NCBIfam" id="NF010311">
    <property type="entry name" value="PRK13748.1"/>
    <property type="match status" value="1"/>
</dbReference>
<dbReference type="Pfam" id="PF02852">
    <property type="entry name" value="Pyr_redox_dim"/>
    <property type="match status" value="1"/>
</dbReference>
<keyword evidence="14" id="KW-0547">Nucleotide-binding</keyword>
<dbReference type="InterPro" id="IPR016156">
    <property type="entry name" value="FAD/NAD-linked_Rdtase_dimer_sf"/>
</dbReference>
<gene>
    <name evidence="16" type="primary">merA</name>
    <name evidence="16" type="ordered locus">ACMV_P1_00190</name>
</gene>
<evidence type="ECO:0000256" key="6">
    <source>
        <dbReference type="ARBA" id="ARBA00022630"/>
    </source>
</evidence>
<dbReference type="PRINTS" id="PR00945">
    <property type="entry name" value="HGRDTASE"/>
</dbReference>
<evidence type="ECO:0000256" key="8">
    <source>
        <dbReference type="ARBA" id="ARBA00022827"/>
    </source>
</evidence>
<keyword evidence="5 13" id="KW-0475">Mercuric resistance</keyword>
<dbReference type="NCBIfam" id="TIGR02053">
    <property type="entry name" value="MerA"/>
    <property type="match status" value="1"/>
</dbReference>
<dbReference type="EMBL" id="AP012036">
    <property type="protein sequence ID" value="BAJ82815.1"/>
    <property type="molecule type" value="Genomic_DNA"/>
</dbReference>
<dbReference type="GO" id="GO:0003955">
    <property type="term" value="F:NAD(P)H dehydrogenase (quinone) activity"/>
    <property type="evidence" value="ECO:0007669"/>
    <property type="project" value="TreeGrafter"/>
</dbReference>
<dbReference type="SUPFAM" id="SSF51905">
    <property type="entry name" value="FAD/NAD(P)-binding domain"/>
    <property type="match status" value="1"/>
</dbReference>
<comment type="subunit">
    <text evidence="2 13">Homodimer.</text>
</comment>
<dbReference type="Pfam" id="PF07992">
    <property type="entry name" value="Pyr_redox_2"/>
    <property type="match status" value="1"/>
</dbReference>
<accession>F0J6U8</accession>
<evidence type="ECO:0000256" key="15">
    <source>
        <dbReference type="PIRSR" id="PIRSR000350-4"/>
    </source>
</evidence>
<dbReference type="InterPro" id="IPR006121">
    <property type="entry name" value="HMA_dom"/>
</dbReference>
<proteinExistence type="inferred from homology"/>
<keyword evidence="17" id="KW-1185">Reference proteome</keyword>
<comment type="similarity">
    <text evidence="1 13">Belongs to the class-I pyridine nucleotide-disulfide oxidoreductase family.</text>
</comment>
<evidence type="ECO:0000256" key="10">
    <source>
        <dbReference type="ARBA" id="ARBA00023002"/>
    </source>
</evidence>
<geneLocation type="plasmid" evidence="16 17">
    <name>pACMV1</name>
</geneLocation>
<keyword evidence="8 13" id="KW-0274">FAD</keyword>
<protein>
    <recommendedName>
        <fullName evidence="4 13">Mercuric reductase</fullName>
        <ecNumber evidence="3 13">1.16.1.1</ecNumber>
    </recommendedName>
    <alternativeName>
        <fullName evidence="11 13">Hg(II) reductase</fullName>
    </alternativeName>
</protein>
<dbReference type="GO" id="GO:0016668">
    <property type="term" value="F:oxidoreductase activity, acting on a sulfur group of donors, NAD(P) as acceptor"/>
    <property type="evidence" value="ECO:0007669"/>
    <property type="project" value="UniProtKB-UniRule"/>
</dbReference>
<dbReference type="InterPro" id="IPR001100">
    <property type="entry name" value="Pyr_nuc-diS_OxRdtase"/>
</dbReference>
<dbReference type="RefSeq" id="WP_013634873.1">
    <property type="nucleotide sequence ID" value="NC_015178.1"/>
</dbReference>
<dbReference type="SUPFAM" id="SSF55424">
    <property type="entry name" value="FAD/NAD-linked reductases, dimerisation (C-terminal) domain"/>
    <property type="match status" value="1"/>
</dbReference>
<feature type="disulfide bond" description="Redox-active" evidence="15">
    <location>
        <begin position="122"/>
        <end position="127"/>
    </location>
</feature>
<dbReference type="GO" id="GO:0016152">
    <property type="term" value="F:mercury (II) reductase (NADP+) activity"/>
    <property type="evidence" value="ECO:0007669"/>
    <property type="project" value="UniProtKB-UniRule"/>
</dbReference>
<feature type="binding site" evidence="14">
    <location>
        <position position="347"/>
    </location>
    <ligand>
        <name>NAD(+)</name>
        <dbReference type="ChEBI" id="CHEBI:57540"/>
    </ligand>
</feature>
<dbReference type="Gene3D" id="3.30.390.30">
    <property type="match status" value="1"/>
</dbReference>
<keyword evidence="16" id="KW-0614">Plasmid</keyword>
<dbReference type="InterPro" id="IPR004099">
    <property type="entry name" value="Pyr_nucl-diS_OxRdtase_dimer"/>
</dbReference>
<dbReference type="InterPro" id="IPR023753">
    <property type="entry name" value="FAD/NAD-binding_dom"/>
</dbReference>
<dbReference type="Pfam" id="PF00403">
    <property type="entry name" value="HMA"/>
    <property type="match status" value="1"/>
</dbReference>
<dbReference type="InterPro" id="IPR036163">
    <property type="entry name" value="HMA_dom_sf"/>
</dbReference>
<evidence type="ECO:0000256" key="1">
    <source>
        <dbReference type="ARBA" id="ARBA00007532"/>
    </source>
</evidence>
<organism evidence="16 17">
    <name type="scientific">Acidiphilium multivorum (strain DSM 11245 / JCM 8867 / NBRC 100883 / AIU 301)</name>
    <dbReference type="NCBI Taxonomy" id="926570"/>
    <lineage>
        <taxon>Bacteria</taxon>
        <taxon>Pseudomonadati</taxon>
        <taxon>Pseudomonadota</taxon>
        <taxon>Alphaproteobacteria</taxon>
        <taxon>Acetobacterales</taxon>
        <taxon>Acidocellaceae</taxon>
        <taxon>Acidiphilium</taxon>
    </lineage>
</organism>